<proteinExistence type="inferred from homology"/>
<dbReference type="InterPro" id="IPR016163">
    <property type="entry name" value="Ald_DH_C"/>
</dbReference>
<accession>A0A917A0H5</accession>
<dbReference type="FunFam" id="3.40.605.10:FF:000033">
    <property type="entry name" value="NAD-dependent succinate-semialdehyde dehydrogenase"/>
    <property type="match status" value="1"/>
</dbReference>
<sequence length="478" mass="49742">MTPSLFIAGHWTAGCGSRSGPVLDPATGEEVGRVPFAEAADLDVALAAAARGFALWRATSAFERSGVLRRAAALLRERHEAIATAITREQGKPLGEAKLEVLGAADHVDWGAEEGRRAYGRVIPARAPDVTQMVVQEPVGPVAAFSPWNFPVSQLVRKIAGALAAGCSIIAKAPEETPTSAVLTVRCFEEAGLPAGVLQLVFGVPAEISERLIASPVIRKVSFTGSVAVGRHLSQLAGRHLKRATMELGGHAPFIVGAGVDPAPVAALAAQMKFRNAGQVCVSPTRFLVHESLFESFVEAFAARASALTLGSGLDPATGMGPLAQARRVQAVEALVRDAVDEGAEIRTGGRRAGNQGFFFEPTILTTVPLAARVLNEEPFGPIAVVNPFAALDDAIAEANRLPFGLAAYAMTNGLVEAEKLGAGIEAGMVSINHSGLALPETPFGGIKDSGHGSEGGVEGLRAYLQDKFVSRRHALGG</sequence>
<protein>
    <submittedName>
        <fullName evidence="4">NAD-dependent succinate-semialdehyde dehydrogenase</fullName>
    </submittedName>
</protein>
<name>A0A917A0H5_9HYPH</name>
<reference evidence="4" key="2">
    <citation type="submission" date="2020-09" db="EMBL/GenBank/DDBJ databases">
        <authorList>
            <person name="Sun Q."/>
            <person name="Zhou Y."/>
        </authorList>
    </citation>
    <scope>NUCLEOTIDE SEQUENCE</scope>
    <source>
        <strain evidence="4">CGMCC 1.15367</strain>
    </source>
</reference>
<dbReference type="GO" id="GO:0009450">
    <property type="term" value="P:gamma-aminobutyric acid catabolic process"/>
    <property type="evidence" value="ECO:0007669"/>
    <property type="project" value="TreeGrafter"/>
</dbReference>
<dbReference type="PANTHER" id="PTHR43353">
    <property type="entry name" value="SUCCINATE-SEMIALDEHYDE DEHYDROGENASE, MITOCHONDRIAL"/>
    <property type="match status" value="1"/>
</dbReference>
<dbReference type="Gene3D" id="3.40.309.10">
    <property type="entry name" value="Aldehyde Dehydrogenase, Chain A, domain 2"/>
    <property type="match status" value="1"/>
</dbReference>
<comment type="similarity">
    <text evidence="1">Belongs to the aldehyde dehydrogenase family.</text>
</comment>
<evidence type="ECO:0000313" key="5">
    <source>
        <dbReference type="Proteomes" id="UP000644699"/>
    </source>
</evidence>
<dbReference type="Pfam" id="PF00171">
    <property type="entry name" value="Aldedh"/>
    <property type="match status" value="1"/>
</dbReference>
<gene>
    <name evidence="4" type="ORF">GCM10011390_45660</name>
</gene>
<evidence type="ECO:0000256" key="2">
    <source>
        <dbReference type="ARBA" id="ARBA00023002"/>
    </source>
</evidence>
<reference evidence="4" key="1">
    <citation type="journal article" date="2014" name="Int. J. Syst. Evol. Microbiol.">
        <title>Complete genome sequence of Corynebacterium casei LMG S-19264T (=DSM 44701T), isolated from a smear-ripened cheese.</title>
        <authorList>
            <consortium name="US DOE Joint Genome Institute (JGI-PGF)"/>
            <person name="Walter F."/>
            <person name="Albersmeier A."/>
            <person name="Kalinowski J."/>
            <person name="Ruckert C."/>
        </authorList>
    </citation>
    <scope>NUCLEOTIDE SEQUENCE</scope>
    <source>
        <strain evidence="4">CGMCC 1.15367</strain>
    </source>
</reference>
<dbReference type="RefSeq" id="WP_188912633.1">
    <property type="nucleotide sequence ID" value="NZ_BMIQ01000009.1"/>
</dbReference>
<dbReference type="AlphaFoldDB" id="A0A917A0H5"/>
<dbReference type="PANTHER" id="PTHR43353:SF5">
    <property type="entry name" value="SUCCINATE-SEMIALDEHYDE DEHYDROGENASE, MITOCHONDRIAL"/>
    <property type="match status" value="1"/>
</dbReference>
<keyword evidence="2" id="KW-0560">Oxidoreductase</keyword>
<dbReference type="EMBL" id="BMIQ01000009">
    <property type="protein sequence ID" value="GGE21223.1"/>
    <property type="molecule type" value="Genomic_DNA"/>
</dbReference>
<dbReference type="InterPro" id="IPR016161">
    <property type="entry name" value="Ald_DH/histidinol_DH"/>
</dbReference>
<dbReference type="Proteomes" id="UP000644699">
    <property type="component" value="Unassembled WGS sequence"/>
</dbReference>
<dbReference type="InterPro" id="IPR015590">
    <property type="entry name" value="Aldehyde_DH_dom"/>
</dbReference>
<feature type="domain" description="Aldehyde dehydrogenase" evidence="3">
    <location>
        <begin position="11"/>
        <end position="470"/>
    </location>
</feature>
<dbReference type="InterPro" id="IPR050740">
    <property type="entry name" value="Aldehyde_DH_Superfamily"/>
</dbReference>
<dbReference type="CDD" id="cd07103">
    <property type="entry name" value="ALDH_F5_SSADH_GabD"/>
    <property type="match status" value="1"/>
</dbReference>
<organism evidence="4 5">
    <name type="scientific">Aureimonas endophytica</name>
    <dbReference type="NCBI Taxonomy" id="2027858"/>
    <lineage>
        <taxon>Bacteria</taxon>
        <taxon>Pseudomonadati</taxon>
        <taxon>Pseudomonadota</taxon>
        <taxon>Alphaproteobacteria</taxon>
        <taxon>Hyphomicrobiales</taxon>
        <taxon>Aurantimonadaceae</taxon>
        <taxon>Aureimonas</taxon>
    </lineage>
</organism>
<dbReference type="SUPFAM" id="SSF53720">
    <property type="entry name" value="ALDH-like"/>
    <property type="match status" value="1"/>
</dbReference>
<dbReference type="GO" id="GO:0004777">
    <property type="term" value="F:succinate-semialdehyde dehydrogenase (NAD+) activity"/>
    <property type="evidence" value="ECO:0007669"/>
    <property type="project" value="TreeGrafter"/>
</dbReference>
<dbReference type="InterPro" id="IPR016162">
    <property type="entry name" value="Ald_DH_N"/>
</dbReference>
<evidence type="ECO:0000259" key="3">
    <source>
        <dbReference type="Pfam" id="PF00171"/>
    </source>
</evidence>
<dbReference type="Gene3D" id="3.40.605.10">
    <property type="entry name" value="Aldehyde Dehydrogenase, Chain A, domain 1"/>
    <property type="match status" value="1"/>
</dbReference>
<evidence type="ECO:0000256" key="1">
    <source>
        <dbReference type="ARBA" id="ARBA00009986"/>
    </source>
</evidence>
<keyword evidence="5" id="KW-1185">Reference proteome</keyword>
<comment type="caution">
    <text evidence="4">The sequence shown here is derived from an EMBL/GenBank/DDBJ whole genome shotgun (WGS) entry which is preliminary data.</text>
</comment>
<evidence type="ECO:0000313" key="4">
    <source>
        <dbReference type="EMBL" id="GGE21223.1"/>
    </source>
</evidence>